<feature type="domain" description="Fibronectin type-III" evidence="15">
    <location>
        <begin position="669"/>
        <end position="766"/>
    </location>
</feature>
<feature type="domain" description="Ig-like" evidence="14">
    <location>
        <begin position="228"/>
        <end position="298"/>
    </location>
</feature>
<dbReference type="CDD" id="cd00063">
    <property type="entry name" value="FN3"/>
    <property type="match status" value="4"/>
</dbReference>
<feature type="domain" description="Ig-like" evidence="14">
    <location>
        <begin position="467"/>
        <end position="559"/>
    </location>
</feature>
<dbReference type="SUPFAM" id="SSF49265">
    <property type="entry name" value="Fibronectin type III"/>
    <property type="match status" value="2"/>
</dbReference>
<dbReference type="InterPro" id="IPR013783">
    <property type="entry name" value="Ig-like_fold"/>
</dbReference>
<dbReference type="SUPFAM" id="SSF48726">
    <property type="entry name" value="Immunoglobulin"/>
    <property type="match status" value="6"/>
</dbReference>
<dbReference type="InterPro" id="IPR007110">
    <property type="entry name" value="Ig-like_dom"/>
</dbReference>
<evidence type="ECO:0000313" key="16">
    <source>
        <dbReference type="Ensembl" id="ENSCCRP00020014354.1"/>
    </source>
</evidence>
<evidence type="ECO:0000313" key="17">
    <source>
        <dbReference type="Proteomes" id="UP000694701"/>
    </source>
</evidence>
<dbReference type="FunFam" id="2.60.40.10:FF:003328">
    <property type="match status" value="1"/>
</dbReference>
<comment type="similarity">
    <text evidence="2">Belongs to the immunoglobulin superfamily. Contactin family.</text>
</comment>
<dbReference type="GO" id="GO:0098632">
    <property type="term" value="F:cell-cell adhesion mediator activity"/>
    <property type="evidence" value="ECO:0007669"/>
    <property type="project" value="TreeGrafter"/>
</dbReference>
<dbReference type="Pfam" id="PF13927">
    <property type="entry name" value="Ig_3"/>
    <property type="match status" value="3"/>
</dbReference>
<dbReference type="PANTHER" id="PTHR44170:SF28">
    <property type="entry name" value="CONTACTIN-2"/>
    <property type="match status" value="1"/>
</dbReference>
<evidence type="ECO:0000259" key="14">
    <source>
        <dbReference type="PROSITE" id="PS50835"/>
    </source>
</evidence>
<gene>
    <name evidence="16" type="primary">LOC109109995</name>
</gene>
<reference evidence="16" key="1">
    <citation type="submission" date="2025-08" db="UniProtKB">
        <authorList>
            <consortium name="Ensembl"/>
        </authorList>
    </citation>
    <scope>IDENTIFICATION</scope>
</reference>
<feature type="domain" description="Ig-like" evidence="14">
    <location>
        <begin position="25"/>
        <end position="116"/>
    </location>
</feature>
<evidence type="ECO:0000256" key="3">
    <source>
        <dbReference type="ARBA" id="ARBA00022475"/>
    </source>
</evidence>
<evidence type="ECO:0000256" key="12">
    <source>
        <dbReference type="ARBA" id="ARBA00023319"/>
    </source>
</evidence>
<dbReference type="FunFam" id="2.60.40.10:FF:000064">
    <property type="entry name" value="Contactin 1"/>
    <property type="match status" value="1"/>
</dbReference>
<keyword evidence="5" id="KW-0732">Signal</keyword>
<evidence type="ECO:0000256" key="13">
    <source>
        <dbReference type="SAM" id="MobiDB-lite"/>
    </source>
</evidence>
<dbReference type="GO" id="GO:0005886">
    <property type="term" value="C:plasma membrane"/>
    <property type="evidence" value="ECO:0007669"/>
    <property type="project" value="UniProtKB-SubCell"/>
</dbReference>
<evidence type="ECO:0000256" key="4">
    <source>
        <dbReference type="ARBA" id="ARBA00022622"/>
    </source>
</evidence>
<dbReference type="Ensembl" id="ENSCCRT00020015810.1">
    <property type="protein sequence ID" value="ENSCCRP00020014354.1"/>
    <property type="gene ID" value="ENSCCRG00020001068.1"/>
</dbReference>
<keyword evidence="12" id="KW-0393">Immunoglobulin domain</keyword>
<dbReference type="Gene3D" id="2.60.40.10">
    <property type="entry name" value="Immunoglobulins"/>
    <property type="match status" value="11"/>
</dbReference>
<dbReference type="AlphaFoldDB" id="A0A8C2CRT7"/>
<keyword evidence="4" id="KW-0336">GPI-anchor</keyword>
<dbReference type="Proteomes" id="UP000694701">
    <property type="component" value="Unplaced"/>
</dbReference>
<dbReference type="FunFam" id="2.60.40.10:FF:002928">
    <property type="entry name" value="Contactin 2"/>
    <property type="match status" value="1"/>
</dbReference>
<feature type="region of interest" description="Disordered" evidence="13">
    <location>
        <begin position="652"/>
        <end position="675"/>
    </location>
</feature>
<dbReference type="InterPro" id="IPR003961">
    <property type="entry name" value="FN3_dom"/>
</dbReference>
<evidence type="ECO:0000259" key="15">
    <source>
        <dbReference type="PROSITE" id="PS50853"/>
    </source>
</evidence>
<dbReference type="SMART" id="SM00408">
    <property type="entry name" value="IGc2"/>
    <property type="match status" value="5"/>
</dbReference>
<dbReference type="GO" id="GO:0030424">
    <property type="term" value="C:axon"/>
    <property type="evidence" value="ECO:0007669"/>
    <property type="project" value="TreeGrafter"/>
</dbReference>
<dbReference type="FunFam" id="2.60.40.10:FF:000054">
    <property type="entry name" value="Contactin 1"/>
    <property type="match status" value="1"/>
</dbReference>
<proteinExistence type="inferred from homology"/>
<dbReference type="InterPro" id="IPR036116">
    <property type="entry name" value="FN3_sf"/>
</dbReference>
<protein>
    <recommendedName>
        <fullName evidence="18">Contactin 2</fullName>
    </recommendedName>
</protein>
<name>A0A8C2CRT7_CYPCA</name>
<dbReference type="Pfam" id="PF00041">
    <property type="entry name" value="fn3"/>
    <property type="match status" value="3"/>
</dbReference>
<feature type="domain" description="Ig-like" evidence="14">
    <location>
        <begin position="303"/>
        <end position="369"/>
    </location>
</feature>
<feature type="domain" description="Fibronectin type-III" evidence="15">
    <location>
        <begin position="874"/>
        <end position="965"/>
    </location>
</feature>
<accession>A0A8C2CRT7</accession>
<evidence type="ECO:0000256" key="7">
    <source>
        <dbReference type="ARBA" id="ARBA00022889"/>
    </source>
</evidence>
<dbReference type="GO" id="GO:0007420">
    <property type="term" value="P:brain development"/>
    <property type="evidence" value="ECO:0007669"/>
    <property type="project" value="TreeGrafter"/>
</dbReference>
<dbReference type="FunFam" id="2.60.40.10:FF:000047">
    <property type="entry name" value="Contactin 1"/>
    <property type="match status" value="1"/>
</dbReference>
<keyword evidence="7" id="KW-0130">Cell adhesion</keyword>
<comment type="subcellular location">
    <subcellularLocation>
        <location evidence="1">Cell membrane</location>
        <topology evidence="1">Lipid-anchor</topology>
        <topology evidence="1">GPI-anchor</topology>
    </subcellularLocation>
</comment>
<dbReference type="PROSITE" id="PS50853">
    <property type="entry name" value="FN3"/>
    <property type="match status" value="4"/>
</dbReference>
<dbReference type="InterPro" id="IPR003599">
    <property type="entry name" value="Ig_sub"/>
</dbReference>
<dbReference type="GO" id="GO:0007411">
    <property type="term" value="P:axon guidance"/>
    <property type="evidence" value="ECO:0007669"/>
    <property type="project" value="TreeGrafter"/>
</dbReference>
<evidence type="ECO:0000256" key="5">
    <source>
        <dbReference type="ARBA" id="ARBA00022729"/>
    </source>
</evidence>
<evidence type="ECO:0008006" key="18">
    <source>
        <dbReference type="Google" id="ProtNLM"/>
    </source>
</evidence>
<evidence type="ECO:0000256" key="11">
    <source>
        <dbReference type="ARBA" id="ARBA00023288"/>
    </source>
</evidence>
<feature type="domain" description="Ig-like" evidence="14">
    <location>
        <begin position="375"/>
        <end position="462"/>
    </location>
</feature>
<dbReference type="InterPro" id="IPR003598">
    <property type="entry name" value="Ig_sub2"/>
</dbReference>
<keyword evidence="10" id="KW-0325">Glycoprotein</keyword>
<keyword evidence="3" id="KW-1003">Cell membrane</keyword>
<dbReference type="PROSITE" id="PS50835">
    <property type="entry name" value="IG_LIKE"/>
    <property type="match status" value="6"/>
</dbReference>
<evidence type="ECO:0000256" key="1">
    <source>
        <dbReference type="ARBA" id="ARBA00004609"/>
    </source>
</evidence>
<dbReference type="CDD" id="cd04969">
    <property type="entry name" value="Ig5_Contactin"/>
    <property type="match status" value="1"/>
</dbReference>
<organism evidence="16 17">
    <name type="scientific">Cyprinus carpio</name>
    <name type="common">Common carp</name>
    <dbReference type="NCBI Taxonomy" id="7962"/>
    <lineage>
        <taxon>Eukaryota</taxon>
        <taxon>Metazoa</taxon>
        <taxon>Chordata</taxon>
        <taxon>Craniata</taxon>
        <taxon>Vertebrata</taxon>
        <taxon>Euteleostomi</taxon>
        <taxon>Actinopterygii</taxon>
        <taxon>Neopterygii</taxon>
        <taxon>Teleostei</taxon>
        <taxon>Ostariophysi</taxon>
        <taxon>Cypriniformes</taxon>
        <taxon>Cyprinidae</taxon>
        <taxon>Cyprininae</taxon>
        <taxon>Cyprinus</taxon>
    </lineage>
</organism>
<keyword evidence="11" id="KW-0449">Lipoprotein</keyword>
<dbReference type="FunFam" id="2.60.40.10:FF:000028">
    <property type="entry name" value="Neuronal cell adhesion molecule"/>
    <property type="match status" value="1"/>
</dbReference>
<sequence>PLCSVKISECVQLYLTALHSYSDGPVFEEQPSSLIYPEGMPEGKVTLSCQARASPAAIYRWRVNGTEIAFAEDSHYTQVAGNLVINNPQNGRDGGSYQCLAINRCGTIVSRVANLKFGYLHDFPPESRSPQTVHEGAGTFLACQPPAHYPALSYRWFINEFPNFIQPEGGRWFVSQVTGNLYLANARANDTGNYFCFTTINMDISTKSIFSKALVSFKNKKQTYALSGQTAQLECFAYGNPIPKIRWRKVDGILPPKVGASAEGPTLIIPELNFDDEGMYECEVYTSEGRETHQGRVSVQAQPEWLQVMSDSEVEISSELQWSCAAAGKPRPTIRWLRNGHNLALEDSGMYQCVAENKHGTVYSNAELRVQVQAPDFRLNPVRKLVPAARGGQVKMECKPRAAPKPTLFWSRGTELLTNSTRITVTPDGVLWIYNISRADEGKYTCFAENYLGKANSTGHLSVRDATKITLAPSNADINQGENATLQCHASHDPTMDLTFTWFLNGVLLDLEEPNGHYRRLEGTIGDLLIVNGQLSHAGTYTCTAQTVVDSAVASAKLVVRGPPGPPGGLLVTRNDDTSVELRWSHGYDNHSPIGKYVILGRSSQTHDWKRMRTDPANIEGNAESARVIDLRPWMDYEFQVIASNILGSGEPSMPSQPVRTKQAAPTVAPSGLGGGGGNHNELIITWTPMAREYQNGDGFGYILAFRKQGMPTWTVVRVPHVESSRYVYSNESLSAYCPFEVRIKAYNKKGEGPFSQIAVVHSAEEEPTVSPRRINATALTAFEIQVSWDPIQHLNINGTVLLLWLQIRYWRQHEREAAADRVRTAGLESMARVTGLRPNTLYHVTVLAYNSAGTGPPSPRTTVVTKKPPPNRPPGNISWKIVGSWVTVRWDHVKSMDNESAVLGYKVLYKHEGQSSLKILEKSKNSITLPLPKDSGYVVVEIRSWGDGGDGAAQEAIVSQDSGM</sequence>
<feature type="domain" description="Fibronectin type-III" evidence="15">
    <location>
        <begin position="771"/>
        <end position="869"/>
    </location>
</feature>
<dbReference type="FunFam" id="2.60.40.10:FF:000052">
    <property type="entry name" value="Contactin 1"/>
    <property type="match status" value="1"/>
</dbReference>
<keyword evidence="9" id="KW-1015">Disulfide bond</keyword>
<evidence type="ECO:0000256" key="9">
    <source>
        <dbReference type="ARBA" id="ARBA00023157"/>
    </source>
</evidence>
<dbReference type="FunFam" id="2.60.40.10:FF:000035">
    <property type="entry name" value="Contactin 1"/>
    <property type="match status" value="1"/>
</dbReference>
<dbReference type="SMART" id="SM00409">
    <property type="entry name" value="IG"/>
    <property type="match status" value="6"/>
</dbReference>
<keyword evidence="8" id="KW-0472">Membrane</keyword>
<evidence type="ECO:0000256" key="10">
    <source>
        <dbReference type="ARBA" id="ARBA00023180"/>
    </source>
</evidence>
<dbReference type="InterPro" id="IPR036179">
    <property type="entry name" value="Ig-like_dom_sf"/>
</dbReference>
<dbReference type="InterPro" id="IPR013098">
    <property type="entry name" value="Ig_I-set"/>
</dbReference>
<dbReference type="Pfam" id="PF07679">
    <property type="entry name" value="I-set"/>
    <property type="match status" value="1"/>
</dbReference>
<dbReference type="GO" id="GO:0098552">
    <property type="term" value="C:side of membrane"/>
    <property type="evidence" value="ECO:0007669"/>
    <property type="project" value="UniProtKB-KW"/>
</dbReference>
<feature type="domain" description="Fibronectin type-III" evidence="15">
    <location>
        <begin position="566"/>
        <end position="664"/>
    </location>
</feature>
<dbReference type="SMART" id="SM00060">
    <property type="entry name" value="FN3"/>
    <property type="match status" value="4"/>
</dbReference>
<evidence type="ECO:0000256" key="2">
    <source>
        <dbReference type="ARBA" id="ARBA00009812"/>
    </source>
</evidence>
<evidence type="ECO:0000256" key="6">
    <source>
        <dbReference type="ARBA" id="ARBA00022737"/>
    </source>
</evidence>
<keyword evidence="6" id="KW-0677">Repeat</keyword>
<evidence type="ECO:0000256" key="8">
    <source>
        <dbReference type="ARBA" id="ARBA00023136"/>
    </source>
</evidence>
<dbReference type="PANTHER" id="PTHR44170">
    <property type="entry name" value="PROTEIN SIDEKICK"/>
    <property type="match status" value="1"/>
</dbReference>
<dbReference type="FunFam" id="2.60.40.10:FF:000005">
    <property type="entry name" value="Neuronal cell adhesion molecule"/>
    <property type="match status" value="1"/>
</dbReference>
<feature type="domain" description="Ig-like" evidence="14">
    <location>
        <begin position="124"/>
        <end position="216"/>
    </location>
</feature>